<evidence type="ECO:0000256" key="4">
    <source>
        <dbReference type="SAM" id="MobiDB-lite"/>
    </source>
</evidence>
<evidence type="ECO:0000256" key="2">
    <source>
        <dbReference type="ARBA" id="ARBA00023012"/>
    </source>
</evidence>
<feature type="compositionally biased region" description="Basic residues" evidence="4">
    <location>
        <begin position="885"/>
        <end position="896"/>
    </location>
</feature>
<name>A0ABR2VZ85_9FUNG</name>
<dbReference type="InterPro" id="IPR011006">
    <property type="entry name" value="CheY-like_superfamily"/>
</dbReference>
<evidence type="ECO:0000256" key="5">
    <source>
        <dbReference type="SAM" id="Phobius"/>
    </source>
</evidence>
<feature type="region of interest" description="Disordered" evidence="4">
    <location>
        <begin position="836"/>
        <end position="855"/>
    </location>
</feature>
<dbReference type="PANTHER" id="PTHR45339:SF1">
    <property type="entry name" value="HYBRID SIGNAL TRANSDUCTION HISTIDINE KINASE J"/>
    <property type="match status" value="1"/>
</dbReference>
<keyword evidence="5" id="KW-0472">Membrane</keyword>
<feature type="region of interest" description="Disordered" evidence="4">
    <location>
        <begin position="1140"/>
        <end position="1190"/>
    </location>
</feature>
<keyword evidence="5" id="KW-1133">Transmembrane helix</keyword>
<dbReference type="Proteomes" id="UP001479436">
    <property type="component" value="Unassembled WGS sequence"/>
</dbReference>
<dbReference type="InterPro" id="IPR001789">
    <property type="entry name" value="Sig_transdc_resp-reg_receiver"/>
</dbReference>
<organism evidence="7 8">
    <name type="scientific">Basidiobolus ranarum</name>
    <dbReference type="NCBI Taxonomy" id="34480"/>
    <lineage>
        <taxon>Eukaryota</taxon>
        <taxon>Fungi</taxon>
        <taxon>Fungi incertae sedis</taxon>
        <taxon>Zoopagomycota</taxon>
        <taxon>Entomophthoromycotina</taxon>
        <taxon>Basidiobolomycetes</taxon>
        <taxon>Basidiobolales</taxon>
        <taxon>Basidiobolaceae</taxon>
        <taxon>Basidiobolus</taxon>
    </lineage>
</organism>
<gene>
    <name evidence="7" type="primary">MgSsk1_2</name>
    <name evidence="7" type="ORF">K7432_008000</name>
</gene>
<feature type="region of interest" description="Disordered" evidence="4">
    <location>
        <begin position="863"/>
        <end position="909"/>
    </location>
</feature>
<keyword evidence="8" id="KW-1185">Reference proteome</keyword>
<protein>
    <submittedName>
        <fullName evidence="7">Two-component response regulator SSK1p</fullName>
    </submittedName>
</protein>
<feature type="domain" description="Response regulatory" evidence="6">
    <location>
        <begin position="918"/>
        <end position="1061"/>
    </location>
</feature>
<evidence type="ECO:0000313" key="7">
    <source>
        <dbReference type="EMBL" id="KAK9711153.1"/>
    </source>
</evidence>
<comment type="caution">
    <text evidence="7">The sequence shown here is derived from an EMBL/GenBank/DDBJ whole genome shotgun (WGS) entry which is preliminary data.</text>
</comment>
<proteinExistence type="predicted"/>
<feature type="compositionally biased region" description="Low complexity" evidence="4">
    <location>
        <begin position="872"/>
        <end position="884"/>
    </location>
</feature>
<evidence type="ECO:0000313" key="8">
    <source>
        <dbReference type="Proteomes" id="UP001479436"/>
    </source>
</evidence>
<evidence type="ECO:0000256" key="1">
    <source>
        <dbReference type="ARBA" id="ARBA00022553"/>
    </source>
</evidence>
<feature type="modified residue" description="4-aspartylphosphate" evidence="3">
    <location>
        <position position="967"/>
    </location>
</feature>
<keyword evidence="2" id="KW-0902">Two-component regulatory system</keyword>
<accession>A0ABR2VZ85</accession>
<feature type="compositionally biased region" description="Polar residues" evidence="4">
    <location>
        <begin position="897"/>
        <end position="909"/>
    </location>
</feature>
<feature type="transmembrane region" description="Helical" evidence="5">
    <location>
        <begin position="182"/>
        <end position="199"/>
    </location>
</feature>
<feature type="compositionally biased region" description="Polar residues" evidence="4">
    <location>
        <begin position="1174"/>
        <end position="1190"/>
    </location>
</feature>
<evidence type="ECO:0000256" key="3">
    <source>
        <dbReference type="PROSITE-ProRule" id="PRU00169"/>
    </source>
</evidence>
<dbReference type="Pfam" id="PF00072">
    <property type="entry name" value="Response_reg"/>
    <property type="match status" value="1"/>
</dbReference>
<dbReference type="PANTHER" id="PTHR45339">
    <property type="entry name" value="HYBRID SIGNAL TRANSDUCTION HISTIDINE KINASE J"/>
    <property type="match status" value="1"/>
</dbReference>
<feature type="transmembrane region" description="Helical" evidence="5">
    <location>
        <begin position="134"/>
        <end position="162"/>
    </location>
</feature>
<keyword evidence="5" id="KW-0812">Transmembrane</keyword>
<keyword evidence="1 3" id="KW-0597">Phosphoprotein</keyword>
<feature type="transmembrane region" description="Helical" evidence="5">
    <location>
        <begin position="103"/>
        <end position="122"/>
    </location>
</feature>
<sequence length="1190" mass="130149">MGKDGQKLPQISGRKGSVGYASLLSEPIAFSKSNPNGQLLKQTFVPEETRENLLNTSVGVSALLHKFASLAYFFCSISSLASLSIRAFNDMEFNLNTLFTSPLYFLYIIQLCFWSYSFFALIPNTPALRNSLSFSLLFSLFLSTLYIVVFVFTLALTCATSIEPFWAYGNIFTAETSLFDSVLVLSSPFLALLLSLLAAHDRDRREFLTIVSSELKTLTDKVSKVMTESTSHRCQFIKTVAMEFEDTTSMAVQIVKQLSPPELLIKPQEHVSACSIPIPTASVTAIHTSLRHIINISSRLNVISQLITNDDQANENLRLILSNKSEFEIGGLIQSIGDLLAGTAAESKVELVLCHEDSGFHHMHVLGNENAFRHALIALVKGVISSTKAGTPIELGLHLASNQESFGSSAANLSESNTCQFMLEIVYAPNEFNLNLLADSSLTRKLIKELGGELKVESKDKVQMVNLSFVLPIPQLNLENKKEIKPSTEDCKRHLKITDEPSVSELTLFANTLRGLRVALHAKNHSTFAKHLTSCLTIWGTDITHISIDAPIEPPQQSNVKDTSFTESLQVPTKAGVHAEKAGSLDASNGTSEDASKFNVPPSFIIIDDDVKTLRDQFVSLRNNPAFNFSNHQHRRHKRMELLSNHMITSIIHFTSLSNYQHIKDEVYSLLMMPHHLLPPQVLVIPKPVGPKRLLTALYTAVVKPKVDPSYVPIATSPMSPGLRYYQNKEEERNPMDMINFDSYRPPTDSSLDSITVPTPSNGFATPIAGTIVFDPKQFATNGQIPTVSAFPRVTPYLNRRVSDQNNLSNPPVVGPLGTNGHTIASPMINGKPIALPPVPISRPKGSPSGLIPAVSSPIPRVSPIPTPLSAPLPATAPTSTTTKTKSKTSLKKKATRPSSGTSKSTSALPNVVSPPINVLIVEDNPINQTILSTFMKKRKIKYSVANNGLEAVEKWKEGGFHLVLMDIQLPVMDGIEATKKIRSIEKMQKIGILSASTFASNGGSNPNSPTSPFCSPVIILALTASSLQSDRHAALAAGCNDFLTKPVSLVWLEKKIMEWGCMQALIDFEGWRKWKSQDSNSLTGSLGKTASNVSKGKEPYAGLRESIIPINRKIEFNQKASLETLENLKLPTRKLYRKSNSVTKSNGTNTDNKVESAIVAPISSDDKPVATVDGNTQATVSDMSSVERK</sequence>
<dbReference type="PROSITE" id="PS50110">
    <property type="entry name" value="RESPONSE_REGULATORY"/>
    <property type="match status" value="1"/>
</dbReference>
<evidence type="ECO:0000259" key="6">
    <source>
        <dbReference type="PROSITE" id="PS50110"/>
    </source>
</evidence>
<dbReference type="EMBL" id="JASJQH010007299">
    <property type="protein sequence ID" value="KAK9711153.1"/>
    <property type="molecule type" value="Genomic_DNA"/>
</dbReference>
<dbReference type="CDD" id="cd17546">
    <property type="entry name" value="REC_hyHK_CKI1_RcsC-like"/>
    <property type="match status" value="1"/>
</dbReference>
<dbReference type="SMART" id="SM00448">
    <property type="entry name" value="REC"/>
    <property type="match status" value="1"/>
</dbReference>
<feature type="transmembrane region" description="Helical" evidence="5">
    <location>
        <begin position="70"/>
        <end position="88"/>
    </location>
</feature>
<feature type="compositionally biased region" description="Polar residues" evidence="4">
    <location>
        <begin position="1140"/>
        <end position="1152"/>
    </location>
</feature>
<dbReference type="SUPFAM" id="SSF52172">
    <property type="entry name" value="CheY-like"/>
    <property type="match status" value="1"/>
</dbReference>
<dbReference type="Gene3D" id="3.40.50.2300">
    <property type="match status" value="1"/>
</dbReference>
<reference evidence="7 8" key="1">
    <citation type="submission" date="2023-04" db="EMBL/GenBank/DDBJ databases">
        <title>Genome of Basidiobolus ranarum AG-B5.</title>
        <authorList>
            <person name="Stajich J.E."/>
            <person name="Carter-House D."/>
            <person name="Gryganskyi A."/>
        </authorList>
    </citation>
    <scope>NUCLEOTIDE SEQUENCE [LARGE SCALE GENOMIC DNA]</scope>
    <source>
        <strain evidence="7 8">AG-B5</strain>
    </source>
</reference>